<evidence type="ECO:0000313" key="2">
    <source>
        <dbReference type="EMBL" id="KOG28909.1"/>
    </source>
</evidence>
<name>A0A0L8KT47_9ACTN</name>
<dbReference type="EMBL" id="LGUS01000226">
    <property type="protein sequence ID" value="KOG28909.1"/>
    <property type="molecule type" value="Genomic_DNA"/>
</dbReference>
<dbReference type="AlphaFoldDB" id="A0A0L8KT47"/>
<gene>
    <name evidence="2" type="ORF">ADK37_38250</name>
</gene>
<feature type="region of interest" description="Disordered" evidence="1">
    <location>
        <begin position="48"/>
        <end position="74"/>
    </location>
</feature>
<protein>
    <recommendedName>
        <fullName evidence="4">Transposase IS4-like domain-containing protein</fullName>
    </recommendedName>
</protein>
<evidence type="ECO:0000313" key="3">
    <source>
        <dbReference type="Proteomes" id="UP000037251"/>
    </source>
</evidence>
<dbReference type="PATRIC" id="fig|67356.5.peg.8186"/>
<sequence length="74" mass="8599">MARRPSSPDRHWISNLPATTPVEGLVRSAKRHWCIEHGYRELRHGMGLDHLRTPPHPKQTQSRNLTRHCWTVSG</sequence>
<dbReference type="Proteomes" id="UP000037251">
    <property type="component" value="Unassembled WGS sequence"/>
</dbReference>
<keyword evidence="3" id="KW-1185">Reference proteome</keyword>
<evidence type="ECO:0008006" key="4">
    <source>
        <dbReference type="Google" id="ProtNLM"/>
    </source>
</evidence>
<reference evidence="3" key="1">
    <citation type="submission" date="2015-07" db="EMBL/GenBank/DDBJ databases">
        <authorList>
            <person name="Ju K.-S."/>
            <person name="Doroghazi J.R."/>
            <person name="Metcalf W.W."/>
        </authorList>
    </citation>
    <scope>NUCLEOTIDE SEQUENCE [LARGE SCALE GENOMIC DNA]</scope>
    <source>
        <strain evidence="3">NRRL 2290</strain>
    </source>
</reference>
<evidence type="ECO:0000256" key="1">
    <source>
        <dbReference type="SAM" id="MobiDB-lite"/>
    </source>
</evidence>
<organism evidence="2 3">
    <name type="scientific">Streptomyces resistomycificus</name>
    <dbReference type="NCBI Taxonomy" id="67356"/>
    <lineage>
        <taxon>Bacteria</taxon>
        <taxon>Bacillati</taxon>
        <taxon>Actinomycetota</taxon>
        <taxon>Actinomycetes</taxon>
        <taxon>Kitasatosporales</taxon>
        <taxon>Streptomycetaceae</taxon>
        <taxon>Streptomyces</taxon>
        <taxon>Streptomyces aurantiacus group</taxon>
    </lineage>
</organism>
<comment type="caution">
    <text evidence="2">The sequence shown here is derived from an EMBL/GenBank/DDBJ whole genome shotgun (WGS) entry which is preliminary data.</text>
</comment>
<accession>A0A0L8KT47</accession>
<proteinExistence type="predicted"/>